<dbReference type="CDD" id="cd04301">
    <property type="entry name" value="NAT_SF"/>
    <property type="match status" value="1"/>
</dbReference>
<protein>
    <submittedName>
        <fullName evidence="5">GNAT family N-acetyltransferase</fullName>
    </submittedName>
</protein>
<comment type="similarity">
    <text evidence="3">Belongs to the acetyltransferase family. RimJ subfamily.</text>
</comment>
<dbReference type="AlphaFoldDB" id="A0A7H8QEB6"/>
<dbReference type="InterPro" id="IPR051531">
    <property type="entry name" value="N-acetyltransferase"/>
</dbReference>
<feature type="domain" description="N-acetyltransferase" evidence="4">
    <location>
        <begin position="3"/>
        <end position="169"/>
    </location>
</feature>
<sequence>MQIKLEKLQAADSEALRQFEIKNRKFFEEMVPSRGNAYYKREVFEQLHLNLLNEQNTGNAVFYLMKNEEESIVGRLNLIDMDKTNEMAHLGYRVGQNYIGQGIASQAVQLLLEAAPDLNIRQIQAKTTETNLASQKVLEKSGFSQVEEMDEEIDFNGEQVKFVHYIWEG</sequence>
<dbReference type="GO" id="GO:0005737">
    <property type="term" value="C:cytoplasm"/>
    <property type="evidence" value="ECO:0007669"/>
    <property type="project" value="TreeGrafter"/>
</dbReference>
<organism evidence="5 6">
    <name type="scientific">Planococcus glaciei</name>
    <dbReference type="NCBI Taxonomy" id="459472"/>
    <lineage>
        <taxon>Bacteria</taxon>
        <taxon>Bacillati</taxon>
        <taxon>Bacillota</taxon>
        <taxon>Bacilli</taxon>
        <taxon>Bacillales</taxon>
        <taxon>Caryophanaceae</taxon>
        <taxon>Planococcus</taxon>
    </lineage>
</organism>
<evidence type="ECO:0000313" key="6">
    <source>
        <dbReference type="Proteomes" id="UP000509222"/>
    </source>
</evidence>
<evidence type="ECO:0000313" key="5">
    <source>
        <dbReference type="EMBL" id="QKX51603.1"/>
    </source>
</evidence>
<reference evidence="5 6" key="1">
    <citation type="submission" date="2020-04" db="EMBL/GenBank/DDBJ databases">
        <authorList>
            <person name="Pajer P."/>
            <person name="Broz P."/>
        </authorList>
    </citation>
    <scope>NUCLEOTIDE SEQUENCE [LARGE SCALE GENOMIC DNA]</scope>
    <source>
        <strain evidence="6">NRL-ATB46093</strain>
    </source>
</reference>
<gene>
    <name evidence="5" type="ORF">HF394_14095</name>
</gene>
<dbReference type="InterPro" id="IPR000182">
    <property type="entry name" value="GNAT_dom"/>
</dbReference>
<dbReference type="RefSeq" id="WP_036804846.1">
    <property type="nucleotide sequence ID" value="NZ_CP051177.1"/>
</dbReference>
<keyword evidence="1 5" id="KW-0808">Transferase</keyword>
<dbReference type="SUPFAM" id="SSF55729">
    <property type="entry name" value="Acyl-CoA N-acyltransferases (Nat)"/>
    <property type="match status" value="1"/>
</dbReference>
<dbReference type="Proteomes" id="UP000509222">
    <property type="component" value="Chromosome"/>
</dbReference>
<dbReference type="PROSITE" id="PS51186">
    <property type="entry name" value="GNAT"/>
    <property type="match status" value="1"/>
</dbReference>
<keyword evidence="2" id="KW-0012">Acyltransferase</keyword>
<dbReference type="EMBL" id="CP051177">
    <property type="protein sequence ID" value="QKX51603.1"/>
    <property type="molecule type" value="Genomic_DNA"/>
</dbReference>
<evidence type="ECO:0000256" key="3">
    <source>
        <dbReference type="ARBA" id="ARBA00038502"/>
    </source>
</evidence>
<reference evidence="6" key="2">
    <citation type="submission" date="2020-06" db="EMBL/GenBank/DDBJ databases">
        <title>Isolation of Planomicrobium glaciei.</title>
        <authorList>
            <person name="Malisova L."/>
            <person name="Safrankova R."/>
            <person name="Jakubu V."/>
            <person name="Spanelova P."/>
        </authorList>
    </citation>
    <scope>NUCLEOTIDE SEQUENCE [LARGE SCALE GENOMIC DNA]</scope>
    <source>
        <strain evidence="6">NRL-ATB46093</strain>
    </source>
</reference>
<evidence type="ECO:0000256" key="2">
    <source>
        <dbReference type="ARBA" id="ARBA00023315"/>
    </source>
</evidence>
<keyword evidence="6" id="KW-1185">Reference proteome</keyword>
<dbReference type="GO" id="GO:0008999">
    <property type="term" value="F:protein-N-terminal-alanine acetyltransferase activity"/>
    <property type="evidence" value="ECO:0007669"/>
    <property type="project" value="TreeGrafter"/>
</dbReference>
<dbReference type="Pfam" id="PF13302">
    <property type="entry name" value="Acetyltransf_3"/>
    <property type="match status" value="1"/>
</dbReference>
<name>A0A7H8QEB6_9BACL</name>
<dbReference type="Gene3D" id="3.40.630.30">
    <property type="match status" value="1"/>
</dbReference>
<evidence type="ECO:0000256" key="1">
    <source>
        <dbReference type="ARBA" id="ARBA00022679"/>
    </source>
</evidence>
<proteinExistence type="inferred from homology"/>
<dbReference type="PANTHER" id="PTHR43792">
    <property type="entry name" value="GNAT FAMILY, PUTATIVE (AFU_ORTHOLOGUE AFUA_3G00765)-RELATED-RELATED"/>
    <property type="match status" value="1"/>
</dbReference>
<dbReference type="PANTHER" id="PTHR43792:SF8">
    <property type="entry name" value="[RIBOSOMAL PROTEIN US5]-ALANINE N-ACETYLTRANSFERASE"/>
    <property type="match status" value="1"/>
</dbReference>
<dbReference type="InterPro" id="IPR016181">
    <property type="entry name" value="Acyl_CoA_acyltransferase"/>
</dbReference>
<evidence type="ECO:0000259" key="4">
    <source>
        <dbReference type="PROSITE" id="PS51186"/>
    </source>
</evidence>
<accession>A0A7H8QEB6</accession>